<name>A0A7J7TM01_RHIFE</name>
<evidence type="ECO:0000313" key="1">
    <source>
        <dbReference type="EMBL" id="KAF6301824.1"/>
    </source>
</evidence>
<dbReference type="EMBL" id="JACAGC010000019">
    <property type="protein sequence ID" value="KAF6301824.1"/>
    <property type="molecule type" value="Genomic_DNA"/>
</dbReference>
<reference evidence="1 2" key="1">
    <citation type="journal article" date="2020" name="Nature">
        <title>Six reference-quality genomes reveal evolution of bat adaptations.</title>
        <authorList>
            <person name="Jebb D."/>
            <person name="Huang Z."/>
            <person name="Pippel M."/>
            <person name="Hughes G.M."/>
            <person name="Lavrichenko K."/>
            <person name="Devanna P."/>
            <person name="Winkler S."/>
            <person name="Jermiin L.S."/>
            <person name="Skirmuntt E.C."/>
            <person name="Katzourakis A."/>
            <person name="Burkitt-Gray L."/>
            <person name="Ray D.A."/>
            <person name="Sullivan K.A.M."/>
            <person name="Roscito J.G."/>
            <person name="Kirilenko B.M."/>
            <person name="Davalos L.M."/>
            <person name="Corthals A.P."/>
            <person name="Power M.L."/>
            <person name="Jones G."/>
            <person name="Ransome R.D."/>
            <person name="Dechmann D.K.N."/>
            <person name="Locatelli A.G."/>
            <person name="Puechmaille S.J."/>
            <person name="Fedrigo O."/>
            <person name="Jarvis E.D."/>
            <person name="Hiller M."/>
            <person name="Vernes S.C."/>
            <person name="Myers E.W."/>
            <person name="Teeling E.C."/>
        </authorList>
    </citation>
    <scope>NUCLEOTIDE SEQUENCE [LARGE SCALE GENOMIC DNA]</scope>
    <source>
        <strain evidence="1">MRhiFer1</strain>
        <tissue evidence="1">Lung</tissue>
    </source>
</reference>
<dbReference type="AlphaFoldDB" id="A0A7J7TM01"/>
<evidence type="ECO:0000313" key="2">
    <source>
        <dbReference type="Proteomes" id="UP000585614"/>
    </source>
</evidence>
<sequence length="134" mass="14811">MLQTEILVAAEAPSAPLKESVTSLDIICSRTFSWPENQTAAALEAKPSLVLAPPSQWPFLRLTWCRKHLAHFDSQSLKSLPTCEDHLMHLVGKQHVSSSTEDPTLNLMAILAPAIWAGSLGVAHQLFLSETWIW</sequence>
<gene>
    <name evidence="1" type="ORF">mRhiFer1_008743</name>
</gene>
<proteinExistence type="predicted"/>
<dbReference type="Proteomes" id="UP000585614">
    <property type="component" value="Unassembled WGS sequence"/>
</dbReference>
<comment type="caution">
    <text evidence="1">The sequence shown here is derived from an EMBL/GenBank/DDBJ whole genome shotgun (WGS) entry which is preliminary data.</text>
</comment>
<organism evidence="1 2">
    <name type="scientific">Rhinolophus ferrumequinum</name>
    <name type="common">Greater horseshoe bat</name>
    <dbReference type="NCBI Taxonomy" id="59479"/>
    <lineage>
        <taxon>Eukaryota</taxon>
        <taxon>Metazoa</taxon>
        <taxon>Chordata</taxon>
        <taxon>Craniata</taxon>
        <taxon>Vertebrata</taxon>
        <taxon>Euteleostomi</taxon>
        <taxon>Mammalia</taxon>
        <taxon>Eutheria</taxon>
        <taxon>Laurasiatheria</taxon>
        <taxon>Chiroptera</taxon>
        <taxon>Yinpterochiroptera</taxon>
        <taxon>Rhinolophoidea</taxon>
        <taxon>Rhinolophidae</taxon>
        <taxon>Rhinolophinae</taxon>
        <taxon>Rhinolophus</taxon>
    </lineage>
</organism>
<accession>A0A7J7TM01</accession>
<protein>
    <submittedName>
        <fullName evidence="1">Uncharacterized protein</fullName>
    </submittedName>
</protein>